<name>A0A9D1TP75_9BACT</name>
<protein>
    <recommendedName>
        <fullName evidence="12">Cysteine--tRNA ligase</fullName>
        <ecNumber evidence="12">6.1.1.16</ecNumber>
    </recommendedName>
    <alternativeName>
        <fullName evidence="12">Cysteinyl-tRNA synthetase</fullName>
        <shortName evidence="12">CysRS</shortName>
    </alternativeName>
</protein>
<feature type="binding site" evidence="12">
    <location>
        <position position="208"/>
    </location>
    <ligand>
        <name>Zn(2+)</name>
        <dbReference type="ChEBI" id="CHEBI:29105"/>
    </ligand>
</feature>
<comment type="caution">
    <text evidence="14">The sequence shown here is derived from an EMBL/GenBank/DDBJ whole genome shotgun (WGS) entry which is preliminary data.</text>
</comment>
<accession>A0A9D1TP75</accession>
<dbReference type="FunFam" id="3.40.50.620:FF:000009">
    <property type="entry name" value="Cysteine--tRNA ligase"/>
    <property type="match status" value="1"/>
</dbReference>
<evidence type="ECO:0000313" key="14">
    <source>
        <dbReference type="EMBL" id="HIV99766.1"/>
    </source>
</evidence>
<feature type="binding site" evidence="12">
    <location>
        <position position="27"/>
    </location>
    <ligand>
        <name>Zn(2+)</name>
        <dbReference type="ChEBI" id="CHEBI:29105"/>
    </ligand>
</feature>
<evidence type="ECO:0000256" key="5">
    <source>
        <dbReference type="ARBA" id="ARBA00022598"/>
    </source>
</evidence>
<dbReference type="GO" id="GO:0008270">
    <property type="term" value="F:zinc ion binding"/>
    <property type="evidence" value="ECO:0007669"/>
    <property type="project" value="UniProtKB-UniRule"/>
</dbReference>
<keyword evidence="7 12" id="KW-0547">Nucleotide-binding</keyword>
<evidence type="ECO:0000256" key="12">
    <source>
        <dbReference type="HAMAP-Rule" id="MF_00041"/>
    </source>
</evidence>
<feature type="binding site" evidence="12">
    <location>
        <position position="235"/>
    </location>
    <ligand>
        <name>Zn(2+)</name>
        <dbReference type="ChEBI" id="CHEBI:29105"/>
    </ligand>
</feature>
<dbReference type="PANTHER" id="PTHR10890">
    <property type="entry name" value="CYSTEINYL-TRNA SYNTHETASE"/>
    <property type="match status" value="1"/>
</dbReference>
<dbReference type="Proteomes" id="UP000886752">
    <property type="component" value="Unassembled WGS sequence"/>
</dbReference>
<keyword evidence="9 12" id="KW-0067">ATP-binding</keyword>
<dbReference type="InterPro" id="IPR056411">
    <property type="entry name" value="CysS_C"/>
</dbReference>
<dbReference type="Gene3D" id="3.40.50.620">
    <property type="entry name" value="HUPs"/>
    <property type="match status" value="1"/>
</dbReference>
<comment type="subcellular location">
    <subcellularLocation>
        <location evidence="1 12">Cytoplasm</location>
    </subcellularLocation>
</comment>
<dbReference type="PRINTS" id="PR00983">
    <property type="entry name" value="TRNASYNTHCYS"/>
</dbReference>
<dbReference type="Gene3D" id="1.20.120.1910">
    <property type="entry name" value="Cysteine-tRNA ligase, C-terminal anti-codon recognition domain"/>
    <property type="match status" value="1"/>
</dbReference>
<dbReference type="Pfam" id="PF23493">
    <property type="entry name" value="CysS_C"/>
    <property type="match status" value="1"/>
</dbReference>
<dbReference type="EMBL" id="DXHV01000013">
    <property type="protein sequence ID" value="HIV99766.1"/>
    <property type="molecule type" value="Genomic_DNA"/>
</dbReference>
<gene>
    <name evidence="12 14" type="primary">cysS</name>
    <name evidence="14" type="ORF">H9894_01025</name>
</gene>
<comment type="subunit">
    <text evidence="3 12">Monomer.</text>
</comment>
<dbReference type="Pfam" id="PF01406">
    <property type="entry name" value="tRNA-synt_1e"/>
    <property type="match status" value="1"/>
</dbReference>
<dbReference type="GO" id="GO:0005829">
    <property type="term" value="C:cytosol"/>
    <property type="evidence" value="ECO:0007669"/>
    <property type="project" value="TreeGrafter"/>
</dbReference>
<comment type="similarity">
    <text evidence="2 12">Belongs to the class-I aminoacyl-tRNA synthetase family.</text>
</comment>
<organism evidence="14 15">
    <name type="scientific">Candidatus Desulfovibrio intestinipullorum</name>
    <dbReference type="NCBI Taxonomy" id="2838536"/>
    <lineage>
        <taxon>Bacteria</taxon>
        <taxon>Pseudomonadati</taxon>
        <taxon>Thermodesulfobacteriota</taxon>
        <taxon>Desulfovibrionia</taxon>
        <taxon>Desulfovibrionales</taxon>
        <taxon>Desulfovibrionaceae</taxon>
        <taxon>Desulfovibrio</taxon>
    </lineage>
</organism>
<dbReference type="InterPro" id="IPR014729">
    <property type="entry name" value="Rossmann-like_a/b/a_fold"/>
</dbReference>
<evidence type="ECO:0000256" key="2">
    <source>
        <dbReference type="ARBA" id="ARBA00005594"/>
    </source>
</evidence>
<evidence type="ECO:0000256" key="1">
    <source>
        <dbReference type="ARBA" id="ARBA00004496"/>
    </source>
</evidence>
<dbReference type="InterPro" id="IPR032678">
    <property type="entry name" value="tRNA-synt_1_cat_dom"/>
</dbReference>
<comment type="catalytic activity">
    <reaction evidence="12">
        <text>tRNA(Cys) + L-cysteine + ATP = L-cysteinyl-tRNA(Cys) + AMP + diphosphate</text>
        <dbReference type="Rhea" id="RHEA:17773"/>
        <dbReference type="Rhea" id="RHEA-COMP:9661"/>
        <dbReference type="Rhea" id="RHEA-COMP:9679"/>
        <dbReference type="ChEBI" id="CHEBI:30616"/>
        <dbReference type="ChEBI" id="CHEBI:33019"/>
        <dbReference type="ChEBI" id="CHEBI:35235"/>
        <dbReference type="ChEBI" id="CHEBI:78442"/>
        <dbReference type="ChEBI" id="CHEBI:78517"/>
        <dbReference type="ChEBI" id="CHEBI:456215"/>
        <dbReference type="EC" id="6.1.1.16"/>
    </reaction>
</comment>
<comment type="cofactor">
    <cofactor evidence="12">
        <name>Zn(2+)</name>
        <dbReference type="ChEBI" id="CHEBI:29105"/>
    </cofactor>
    <text evidence="12">Binds 1 zinc ion per subunit.</text>
</comment>
<dbReference type="HAMAP" id="MF_00041">
    <property type="entry name" value="Cys_tRNA_synth"/>
    <property type="match status" value="1"/>
</dbReference>
<proteinExistence type="inferred from homology"/>
<dbReference type="EC" id="6.1.1.16" evidence="12"/>
<sequence>MLIYNTASRSKEVLTPVRPGKIHLYVCGVTVYDYCHIGHARSALVFDVLVRHLRKAGLDVTFVRNFTDVDDKIINRANREGRDWKEVAETYIRAFHEDMDALGILRADVEPRATEHMQDIMDMVAAIISEGKAYATPSGDVYFRVRSITDYGKLSHRSLDDMQAGARVAPGEEKEDPMDFALWKSAKPGEPYWESPWGQGRPGWHIECSAMSKPYLPLDIHGGGMDLIFPHHENEIAQTEACCHCELAKLWMHNAFVQINSEKMSKSLGNFKTIRDILDTWLPETLRYFLLSKQYRSPVDFTPEGMNDAERALVRVYEAVACAREALGRAKWKKVALPAEIAQEWEHLGTAFGEALEDDLNTAQAMGHVFSMVRLVNRLLEDKSLKAAEGTRDLLQAFLVRIQDVAAELGLFGQDPAEFLPAMRSCRCRRLKVDVMAVEELLNRRAQARADKDFALSDTLRDELKNLHVEVRDTPAGQVWDLLLD</sequence>
<evidence type="ECO:0000256" key="10">
    <source>
        <dbReference type="ARBA" id="ARBA00022917"/>
    </source>
</evidence>
<keyword evidence="4 12" id="KW-0963">Cytoplasm</keyword>
<keyword evidence="11 12" id="KW-0030">Aminoacyl-tRNA synthetase</keyword>
<evidence type="ECO:0000259" key="13">
    <source>
        <dbReference type="SMART" id="SM00840"/>
    </source>
</evidence>
<evidence type="ECO:0000256" key="11">
    <source>
        <dbReference type="ARBA" id="ARBA00023146"/>
    </source>
</evidence>
<keyword evidence="8 12" id="KW-0862">Zinc</keyword>
<feature type="domain" description="Cysteinyl-tRNA synthetase class Ia DALR" evidence="13">
    <location>
        <begin position="351"/>
        <end position="420"/>
    </location>
</feature>
<evidence type="ECO:0000256" key="6">
    <source>
        <dbReference type="ARBA" id="ARBA00022723"/>
    </source>
</evidence>
<dbReference type="NCBIfam" id="TIGR00435">
    <property type="entry name" value="cysS"/>
    <property type="match status" value="1"/>
</dbReference>
<reference evidence="14" key="2">
    <citation type="submission" date="2021-04" db="EMBL/GenBank/DDBJ databases">
        <authorList>
            <person name="Gilroy R."/>
        </authorList>
    </citation>
    <scope>NUCLEOTIDE SEQUENCE</scope>
    <source>
        <strain evidence="14">ChiHecec2B26-446</strain>
    </source>
</reference>
<dbReference type="InterPro" id="IPR015803">
    <property type="entry name" value="Cys-tRNA-ligase"/>
</dbReference>
<dbReference type="GO" id="GO:0005524">
    <property type="term" value="F:ATP binding"/>
    <property type="evidence" value="ECO:0007669"/>
    <property type="project" value="UniProtKB-UniRule"/>
</dbReference>
<feature type="binding site" evidence="12">
    <location>
        <position position="266"/>
    </location>
    <ligand>
        <name>ATP</name>
        <dbReference type="ChEBI" id="CHEBI:30616"/>
    </ligand>
</feature>
<evidence type="ECO:0000313" key="15">
    <source>
        <dbReference type="Proteomes" id="UP000886752"/>
    </source>
</evidence>
<feature type="binding site" evidence="12">
    <location>
        <position position="231"/>
    </location>
    <ligand>
        <name>Zn(2+)</name>
        <dbReference type="ChEBI" id="CHEBI:29105"/>
    </ligand>
</feature>
<evidence type="ECO:0000256" key="4">
    <source>
        <dbReference type="ARBA" id="ARBA00022490"/>
    </source>
</evidence>
<keyword evidence="10 12" id="KW-0648">Protein biosynthesis</keyword>
<evidence type="ECO:0000256" key="7">
    <source>
        <dbReference type="ARBA" id="ARBA00022741"/>
    </source>
</evidence>
<dbReference type="InterPro" id="IPR024909">
    <property type="entry name" value="Cys-tRNA/MSH_ligase"/>
</dbReference>
<dbReference type="InterPro" id="IPR015273">
    <property type="entry name" value="Cys-tRNA-synt_Ia_DALR"/>
</dbReference>
<dbReference type="AlphaFoldDB" id="A0A9D1TP75"/>
<dbReference type="SUPFAM" id="SSF52374">
    <property type="entry name" value="Nucleotidylyl transferase"/>
    <property type="match status" value="1"/>
</dbReference>
<dbReference type="Pfam" id="PF09190">
    <property type="entry name" value="DALR_2"/>
    <property type="match status" value="1"/>
</dbReference>
<dbReference type="SUPFAM" id="SSF47323">
    <property type="entry name" value="Anticodon-binding domain of a subclass of class I aminoacyl-tRNA synthetases"/>
    <property type="match status" value="1"/>
</dbReference>
<dbReference type="CDD" id="cd00672">
    <property type="entry name" value="CysRS_core"/>
    <property type="match status" value="1"/>
</dbReference>
<feature type="short sequence motif" description="'HIGH' region" evidence="12">
    <location>
        <begin position="29"/>
        <end position="39"/>
    </location>
</feature>
<keyword evidence="6 12" id="KW-0479">Metal-binding</keyword>
<dbReference type="InterPro" id="IPR009080">
    <property type="entry name" value="tRNAsynth_Ia_anticodon-bd"/>
</dbReference>
<dbReference type="GO" id="GO:0006423">
    <property type="term" value="P:cysteinyl-tRNA aminoacylation"/>
    <property type="evidence" value="ECO:0007669"/>
    <property type="project" value="UniProtKB-UniRule"/>
</dbReference>
<feature type="short sequence motif" description="'KMSKS' region" evidence="12">
    <location>
        <begin position="263"/>
        <end position="267"/>
    </location>
</feature>
<evidence type="ECO:0000256" key="9">
    <source>
        <dbReference type="ARBA" id="ARBA00022840"/>
    </source>
</evidence>
<dbReference type="PANTHER" id="PTHR10890:SF3">
    <property type="entry name" value="CYSTEINE--TRNA LIGASE, CYTOPLASMIC"/>
    <property type="match status" value="1"/>
</dbReference>
<evidence type="ECO:0000256" key="8">
    <source>
        <dbReference type="ARBA" id="ARBA00022833"/>
    </source>
</evidence>
<keyword evidence="5 12" id="KW-0436">Ligase</keyword>
<dbReference type="SMART" id="SM00840">
    <property type="entry name" value="DALR_2"/>
    <property type="match status" value="1"/>
</dbReference>
<reference evidence="14" key="1">
    <citation type="journal article" date="2021" name="PeerJ">
        <title>Extensive microbial diversity within the chicken gut microbiome revealed by metagenomics and culture.</title>
        <authorList>
            <person name="Gilroy R."/>
            <person name="Ravi A."/>
            <person name="Getino M."/>
            <person name="Pursley I."/>
            <person name="Horton D.L."/>
            <person name="Alikhan N.F."/>
            <person name="Baker D."/>
            <person name="Gharbi K."/>
            <person name="Hall N."/>
            <person name="Watson M."/>
            <person name="Adriaenssens E.M."/>
            <person name="Foster-Nyarko E."/>
            <person name="Jarju S."/>
            <person name="Secka A."/>
            <person name="Antonio M."/>
            <person name="Oren A."/>
            <person name="Chaudhuri R.R."/>
            <person name="La Ragione R."/>
            <person name="Hildebrand F."/>
            <person name="Pallen M.J."/>
        </authorList>
    </citation>
    <scope>NUCLEOTIDE SEQUENCE</scope>
    <source>
        <strain evidence="14">ChiHecec2B26-446</strain>
    </source>
</reference>
<evidence type="ECO:0000256" key="3">
    <source>
        <dbReference type="ARBA" id="ARBA00011245"/>
    </source>
</evidence>
<dbReference type="GO" id="GO:0004817">
    <property type="term" value="F:cysteine-tRNA ligase activity"/>
    <property type="evidence" value="ECO:0007669"/>
    <property type="project" value="UniProtKB-UniRule"/>
</dbReference>